<comment type="caution">
    <text evidence="14">The sequence shown here is derived from an EMBL/GenBank/DDBJ whole genome shotgun (WGS) entry which is preliminary data.</text>
</comment>
<dbReference type="PANTHER" id="PTHR30561:SF9">
    <property type="entry name" value="4-AMINO-4-DEOXY-L-ARABINOSE-PHOSPHOUNDECAPRENOL FLIPPASE SUBUNIT ARNF-RELATED"/>
    <property type="match status" value="1"/>
</dbReference>
<evidence type="ECO:0000256" key="6">
    <source>
        <dbReference type="ARBA" id="ARBA00022556"/>
    </source>
</evidence>
<keyword evidence="7 12" id="KW-0812">Transmembrane</keyword>
<keyword evidence="8" id="KW-0448">Lipopolysaccharide biosynthesis</keyword>
<evidence type="ECO:0000256" key="11">
    <source>
        <dbReference type="ARBA" id="ARBA00023136"/>
    </source>
</evidence>
<dbReference type="Pfam" id="PF00892">
    <property type="entry name" value="EamA"/>
    <property type="match status" value="1"/>
</dbReference>
<keyword evidence="5" id="KW-0997">Cell inner membrane</keyword>
<evidence type="ECO:0000256" key="5">
    <source>
        <dbReference type="ARBA" id="ARBA00022519"/>
    </source>
</evidence>
<gene>
    <name evidence="14" type="ORF">GCM10007216_36030</name>
</gene>
<keyword evidence="6" id="KW-0441">Lipid A biosynthesis</keyword>
<accession>A0ABQ1PRG6</accession>
<dbReference type="Gene3D" id="1.10.3730.20">
    <property type="match status" value="1"/>
</dbReference>
<keyword evidence="4" id="KW-0444">Lipid biosynthesis</keyword>
<organism evidence="14 15">
    <name type="scientific">Thalassobacillus devorans</name>
    <dbReference type="NCBI Taxonomy" id="279813"/>
    <lineage>
        <taxon>Bacteria</taxon>
        <taxon>Bacillati</taxon>
        <taxon>Bacillota</taxon>
        <taxon>Bacilli</taxon>
        <taxon>Bacillales</taxon>
        <taxon>Bacillaceae</taxon>
        <taxon>Thalassobacillus</taxon>
    </lineage>
</organism>
<reference evidence="15" key="1">
    <citation type="journal article" date="2019" name="Int. J. Syst. Evol. Microbiol.">
        <title>The Global Catalogue of Microorganisms (GCM) 10K type strain sequencing project: providing services to taxonomists for standard genome sequencing and annotation.</title>
        <authorList>
            <consortium name="The Broad Institute Genomics Platform"/>
            <consortium name="The Broad Institute Genome Sequencing Center for Infectious Disease"/>
            <person name="Wu L."/>
            <person name="Ma J."/>
        </authorList>
    </citation>
    <scope>NUCLEOTIDE SEQUENCE [LARGE SCALE GENOMIC DNA]</scope>
    <source>
        <strain evidence="15">CCM 7282</strain>
    </source>
</reference>
<keyword evidence="11 12" id="KW-0472">Membrane</keyword>
<evidence type="ECO:0000256" key="10">
    <source>
        <dbReference type="ARBA" id="ARBA00023098"/>
    </source>
</evidence>
<evidence type="ECO:0000313" key="14">
    <source>
        <dbReference type="EMBL" id="GGD02125.1"/>
    </source>
</evidence>
<evidence type="ECO:0000256" key="9">
    <source>
        <dbReference type="ARBA" id="ARBA00022989"/>
    </source>
</evidence>
<evidence type="ECO:0000256" key="12">
    <source>
        <dbReference type="SAM" id="Phobius"/>
    </source>
</evidence>
<dbReference type="InterPro" id="IPR000620">
    <property type="entry name" value="EamA_dom"/>
</dbReference>
<evidence type="ECO:0000256" key="8">
    <source>
        <dbReference type="ARBA" id="ARBA00022985"/>
    </source>
</evidence>
<evidence type="ECO:0000256" key="7">
    <source>
        <dbReference type="ARBA" id="ARBA00022692"/>
    </source>
</evidence>
<evidence type="ECO:0000256" key="2">
    <source>
        <dbReference type="ARBA" id="ARBA00007362"/>
    </source>
</evidence>
<feature type="domain" description="EamA" evidence="13">
    <location>
        <begin position="32"/>
        <end position="120"/>
    </location>
</feature>
<protein>
    <submittedName>
        <fullName evidence="14">Transporter</fullName>
    </submittedName>
</protein>
<dbReference type="PANTHER" id="PTHR30561">
    <property type="entry name" value="SMR FAMILY PROTON-DEPENDENT DRUG EFFLUX TRANSPORTER SUGE"/>
    <property type="match status" value="1"/>
</dbReference>
<dbReference type="SUPFAM" id="SSF103481">
    <property type="entry name" value="Multidrug resistance efflux transporter EmrE"/>
    <property type="match status" value="1"/>
</dbReference>
<sequence>MMMGYFYIFSTILFTVYGQLILKWRIEKYGSLPEELKDKIIFLFQLLLDPLILSGFLSAFVASIFWMAAMTKFNISYAYPFMSLSFVLVFLLSVVMFGEPVTPQKVIGLGLIVLGIIVTSQSI</sequence>
<feature type="transmembrane region" description="Helical" evidence="12">
    <location>
        <begin position="103"/>
        <end position="120"/>
    </location>
</feature>
<keyword evidence="9 12" id="KW-1133">Transmembrane helix</keyword>
<feature type="transmembrane region" description="Helical" evidence="12">
    <location>
        <begin position="77"/>
        <end position="97"/>
    </location>
</feature>
<name>A0ABQ1PRG6_9BACI</name>
<proteinExistence type="inferred from homology"/>
<dbReference type="EMBL" id="BMCJ01000008">
    <property type="protein sequence ID" value="GGD02125.1"/>
    <property type="molecule type" value="Genomic_DNA"/>
</dbReference>
<evidence type="ECO:0000313" key="15">
    <source>
        <dbReference type="Proteomes" id="UP000619534"/>
    </source>
</evidence>
<evidence type="ECO:0000259" key="13">
    <source>
        <dbReference type="Pfam" id="PF00892"/>
    </source>
</evidence>
<keyword evidence="3" id="KW-1003">Cell membrane</keyword>
<keyword evidence="10" id="KW-0443">Lipid metabolism</keyword>
<comment type="similarity">
    <text evidence="2">Belongs to the EamA transporter family.</text>
</comment>
<dbReference type="InterPro" id="IPR000390">
    <property type="entry name" value="Small_drug/metabolite_transptr"/>
</dbReference>
<comment type="subcellular location">
    <subcellularLocation>
        <location evidence="1">Cell membrane</location>
        <topology evidence="1">Multi-pass membrane protein</topology>
    </subcellularLocation>
</comment>
<evidence type="ECO:0000256" key="1">
    <source>
        <dbReference type="ARBA" id="ARBA00004651"/>
    </source>
</evidence>
<evidence type="ECO:0000256" key="4">
    <source>
        <dbReference type="ARBA" id="ARBA00022516"/>
    </source>
</evidence>
<keyword evidence="15" id="KW-1185">Reference proteome</keyword>
<dbReference type="Proteomes" id="UP000619534">
    <property type="component" value="Unassembled WGS sequence"/>
</dbReference>
<feature type="transmembrane region" description="Helical" evidence="12">
    <location>
        <begin position="42"/>
        <end position="65"/>
    </location>
</feature>
<dbReference type="InterPro" id="IPR037185">
    <property type="entry name" value="EmrE-like"/>
</dbReference>
<evidence type="ECO:0000256" key="3">
    <source>
        <dbReference type="ARBA" id="ARBA00022475"/>
    </source>
</evidence>